<reference evidence="1 2" key="1">
    <citation type="submission" date="2018-08" db="EMBL/GenBank/DDBJ databases">
        <title>Comparative analysis of Burkholderia isolates from Puerto Rico.</title>
        <authorList>
            <person name="Hall C."/>
            <person name="Sahl J."/>
            <person name="Wagner D."/>
        </authorList>
    </citation>
    <scope>NUCLEOTIDE SEQUENCE [LARGE SCALE GENOMIC DNA]</scope>
    <source>
        <strain evidence="1 2">Bp9025</strain>
    </source>
</reference>
<dbReference type="Pfam" id="PF05488">
    <property type="entry name" value="PAAR_motif"/>
    <property type="match status" value="1"/>
</dbReference>
<dbReference type="AlphaFoldDB" id="A0A3N8NQ85"/>
<name>A0A3N8NQ85_9BURK</name>
<accession>A0A3N8NQ85</accession>
<organism evidence="1 2">
    <name type="scientific">Burkholderia contaminans</name>
    <dbReference type="NCBI Taxonomy" id="488447"/>
    <lineage>
        <taxon>Bacteria</taxon>
        <taxon>Pseudomonadati</taxon>
        <taxon>Pseudomonadota</taxon>
        <taxon>Betaproteobacteria</taxon>
        <taxon>Burkholderiales</taxon>
        <taxon>Burkholderiaceae</taxon>
        <taxon>Burkholderia</taxon>
        <taxon>Burkholderia cepacia complex</taxon>
    </lineage>
</organism>
<evidence type="ECO:0000313" key="1">
    <source>
        <dbReference type="EMBL" id="RQT01977.1"/>
    </source>
</evidence>
<dbReference type="Proteomes" id="UP000277921">
    <property type="component" value="Unassembled WGS sequence"/>
</dbReference>
<proteinExistence type="predicted"/>
<comment type="caution">
    <text evidence="1">The sequence shown here is derived from an EMBL/GenBank/DDBJ whole genome shotgun (WGS) entry which is preliminary data.</text>
</comment>
<sequence>MAALFRFISSPTKLTDPQGNANVLEPGHHQIRSLCPKCQGAYPIVQGSSQYSIEGRAVALDGMKTACGASLIASQQEFLASE</sequence>
<gene>
    <name evidence="1" type="ORF">DF051_39295</name>
</gene>
<dbReference type="InterPro" id="IPR008727">
    <property type="entry name" value="PAAR_motif"/>
</dbReference>
<dbReference type="CDD" id="cd14744">
    <property type="entry name" value="PAAR_CT_2"/>
    <property type="match status" value="1"/>
</dbReference>
<dbReference type="Gene3D" id="2.60.200.60">
    <property type="match status" value="1"/>
</dbReference>
<dbReference type="EMBL" id="QTQV01000069">
    <property type="protein sequence ID" value="RQT01977.1"/>
    <property type="molecule type" value="Genomic_DNA"/>
</dbReference>
<protein>
    <submittedName>
        <fullName evidence="1">PAAR domain-containing protein</fullName>
    </submittedName>
</protein>
<evidence type="ECO:0000313" key="2">
    <source>
        <dbReference type="Proteomes" id="UP000277921"/>
    </source>
</evidence>